<feature type="transmembrane region" description="Helical" evidence="1">
    <location>
        <begin position="230"/>
        <end position="254"/>
    </location>
</feature>
<feature type="transmembrane region" description="Helical" evidence="1">
    <location>
        <begin position="16"/>
        <end position="39"/>
    </location>
</feature>
<dbReference type="InterPro" id="IPR018580">
    <property type="entry name" value="Uncharacterised_YfhO"/>
</dbReference>
<dbReference type="Pfam" id="PF09586">
    <property type="entry name" value="YfhO"/>
    <property type="match status" value="1"/>
</dbReference>
<organism evidence="2 3">
    <name type="scientific">Melissococcus plutonius</name>
    <dbReference type="NCBI Taxonomy" id="33970"/>
    <lineage>
        <taxon>Bacteria</taxon>
        <taxon>Bacillati</taxon>
        <taxon>Bacillota</taxon>
        <taxon>Bacilli</taxon>
        <taxon>Lactobacillales</taxon>
        <taxon>Enterococcaceae</taxon>
        <taxon>Melissococcus</taxon>
    </lineage>
</organism>
<keyword evidence="1" id="KW-1133">Transmembrane helix</keyword>
<dbReference type="PANTHER" id="PTHR38454:SF1">
    <property type="entry name" value="INTEGRAL MEMBRANE PROTEIN"/>
    <property type="match status" value="1"/>
</dbReference>
<reference evidence="2 3" key="1">
    <citation type="submission" date="2018-01" db="EMBL/GenBank/DDBJ databases">
        <title>Whole genome sequence of Melissococcus plutonius DAT561.</title>
        <authorList>
            <person name="Okumura K."/>
            <person name="Takamatsu D."/>
            <person name="Okura M."/>
        </authorList>
    </citation>
    <scope>NUCLEOTIDE SEQUENCE [LARGE SCALE GENOMIC DNA]</scope>
    <source>
        <strain evidence="2 3">DAT561</strain>
    </source>
</reference>
<dbReference type="RefSeq" id="WP_014372821.1">
    <property type="nucleotide sequence ID" value="NZ_AP018492.1"/>
</dbReference>
<dbReference type="AlphaFoldDB" id="A0A2Z5Y058"/>
<sequence>MKKLQFCTKFIKENRYYMMASFFIPFFIMVIIYLSIGIYPGSARSVLASDAFSQTSNFYSSFNNVLHGKQSIFYTWNASIGLNYLSLVSYYLGGLFTPLVFFFPNQQMPEAIYFLTLLKIGSAGLSFWFLAKHTFNIPKIAHIILSVSYALMSFITAHSELIMWLDTFIYLPLIIWGIHRLMDERKPVLLFVSYLLLFITNFYMAFMVGIFSFLYFFIRTGINIKRYKHQIIPYFITSILATGASMIIILPTFLDLKTNGETLTKIIGWKTEATSFWDIVMKNMIGVYDTTKYGSIPFIYVGLLPLIFCLFYFVTKRVPLKNKLLFGSLFILLIASFYLTPLNLFWHGLHAPNMFLFRYSFLYSFLIVLLAGYGWEEFKQEEVSLFGGMILLVIALFVIAEGTKNHGSYRYISLTTFVITITFLFLYFFVLTFYQLKKISIHHLVIFLLILTSGEALINSREMILGILDDWNYAAKNAYTDPYPSINKLVEQTRKDNTNFYRLENLSPVSSNDSINYGYSGISLFSSIRNRHSSAYLNRLGFRSRGTNLNIRYPNNTLLMDAFMGMKYNLSDQDPMKYGYEYSNRQGKYSLYENNYALPLGMITDHSIYQIKQPENNNLMSQTLLFNALSKQNQQYFHFYEPSVTSAKNVKTIRSLGQVTYEETQGNVAKEITWTITVPGNTQAYLSLFPTDFAQLDSSSVTVYANGSNMKSQIDVTGQYYNLGYYDKDTTISFTASFYGSKSVSFMEPKVLGLDTQAFEQSVKAIQKNGIAFKTGKRSAEGEVDVDKNKVLLTTIPYDKGWKAYIDNKQVTIKPFQKAFISLPITKGKHSIKLVYLPEGFLPGVILSIVCVGIFAIYTWFIYSSKYQSIMLKNFKKTRIK</sequence>
<dbReference type="PANTHER" id="PTHR38454">
    <property type="entry name" value="INTEGRAL MEMBRANE PROTEIN-RELATED"/>
    <property type="match status" value="1"/>
</dbReference>
<feature type="transmembrane region" description="Helical" evidence="1">
    <location>
        <begin position="355"/>
        <end position="375"/>
    </location>
</feature>
<protein>
    <submittedName>
        <fullName evidence="2">ABC transporter, permease protein</fullName>
    </submittedName>
</protein>
<feature type="transmembrane region" description="Helical" evidence="1">
    <location>
        <begin position="161"/>
        <end position="179"/>
    </location>
</feature>
<dbReference type="GeneID" id="57042597"/>
<evidence type="ECO:0000256" key="1">
    <source>
        <dbReference type="SAM" id="Phobius"/>
    </source>
</evidence>
<feature type="transmembrane region" description="Helical" evidence="1">
    <location>
        <begin position="137"/>
        <end position="154"/>
    </location>
</feature>
<feature type="transmembrane region" description="Helical" evidence="1">
    <location>
        <begin position="841"/>
        <end position="863"/>
    </location>
</feature>
<keyword evidence="1" id="KW-0812">Transmembrane</keyword>
<accession>A0A2Z5Y058</accession>
<feature type="transmembrane region" description="Helical" evidence="1">
    <location>
        <begin position="441"/>
        <end position="458"/>
    </location>
</feature>
<feature type="transmembrane region" description="Helical" evidence="1">
    <location>
        <begin position="111"/>
        <end position="131"/>
    </location>
</feature>
<dbReference type="Proteomes" id="UP000269226">
    <property type="component" value="Chromosome"/>
</dbReference>
<evidence type="ECO:0000313" key="3">
    <source>
        <dbReference type="Proteomes" id="UP000269226"/>
    </source>
</evidence>
<feature type="transmembrane region" description="Helical" evidence="1">
    <location>
        <begin position="293"/>
        <end position="314"/>
    </location>
</feature>
<evidence type="ECO:0000313" key="2">
    <source>
        <dbReference type="EMBL" id="BBC60199.1"/>
    </source>
</evidence>
<gene>
    <name evidence="2" type="ORF">DAT561_0027</name>
</gene>
<keyword evidence="1" id="KW-0472">Membrane</keyword>
<feature type="transmembrane region" description="Helical" evidence="1">
    <location>
        <begin position="382"/>
        <end position="400"/>
    </location>
</feature>
<feature type="transmembrane region" description="Helical" evidence="1">
    <location>
        <begin position="84"/>
        <end position="104"/>
    </location>
</feature>
<proteinExistence type="predicted"/>
<name>A0A2Z5Y058_9ENTE</name>
<feature type="transmembrane region" description="Helical" evidence="1">
    <location>
        <begin position="326"/>
        <end position="349"/>
    </location>
</feature>
<feature type="transmembrane region" description="Helical" evidence="1">
    <location>
        <begin position="191"/>
        <end position="218"/>
    </location>
</feature>
<feature type="transmembrane region" description="Helical" evidence="1">
    <location>
        <begin position="412"/>
        <end position="434"/>
    </location>
</feature>
<dbReference type="EMBL" id="AP018492">
    <property type="protein sequence ID" value="BBC60199.1"/>
    <property type="molecule type" value="Genomic_DNA"/>
</dbReference>